<sequence length="222" mass="26656">MLRQIMAASRVLLNRISDINYYILVLFLLKLLCTIIYMDYCYVYYGYDLLYWLDGMSQNPIAYIFSYIVLTVGVHVVMSCVEVTILSRLIRRNRSRYNKPRQYFEERYRRFVLMRLVHQLEKALQMQKRFSEQSNQPHDMAILENLHLSHQQIHQAVNDFRTSVAILLWPNRADLQMDPFILYHIDEGQLSDLKRHGYSLRRPEMKDIRTENLRSLLNPPGY</sequence>
<name>A0ABM1P455_DROAR</name>
<dbReference type="InterPro" id="IPR031754">
    <property type="entry name" value="DUF4736"/>
</dbReference>
<evidence type="ECO:0000256" key="1">
    <source>
        <dbReference type="SAM" id="Phobius"/>
    </source>
</evidence>
<organism evidence="2 3">
    <name type="scientific">Drosophila arizonae</name>
    <name type="common">Fruit fly</name>
    <dbReference type="NCBI Taxonomy" id="7263"/>
    <lineage>
        <taxon>Eukaryota</taxon>
        <taxon>Metazoa</taxon>
        <taxon>Ecdysozoa</taxon>
        <taxon>Arthropoda</taxon>
        <taxon>Hexapoda</taxon>
        <taxon>Insecta</taxon>
        <taxon>Pterygota</taxon>
        <taxon>Neoptera</taxon>
        <taxon>Endopterygota</taxon>
        <taxon>Diptera</taxon>
        <taxon>Brachycera</taxon>
        <taxon>Muscomorpha</taxon>
        <taxon>Ephydroidea</taxon>
        <taxon>Drosophilidae</taxon>
        <taxon>Drosophila</taxon>
    </lineage>
</organism>
<feature type="transmembrane region" description="Helical" evidence="1">
    <location>
        <begin position="65"/>
        <end position="86"/>
    </location>
</feature>
<evidence type="ECO:0000313" key="3">
    <source>
        <dbReference type="RefSeq" id="XP_017861991.1"/>
    </source>
</evidence>
<feature type="transmembrane region" description="Helical" evidence="1">
    <location>
        <begin position="21"/>
        <end position="45"/>
    </location>
</feature>
<keyword evidence="1" id="KW-1133">Transmembrane helix</keyword>
<dbReference type="Proteomes" id="UP000694904">
    <property type="component" value="Chromosome 4"/>
</dbReference>
<reference evidence="2" key="2">
    <citation type="journal article" date="2016" name="G3 (Bethesda)">
        <title>Genome Evolution in Three Species of Cactophilic Drosophila.</title>
        <authorList>
            <person name="Sanchez-Flores A."/>
            <person name="Penazola F."/>
            <person name="Carpinteyro-Ponce J."/>
            <person name="Nazario-Yepiz N."/>
            <person name="Abreu-Goodger C."/>
            <person name="Machado C.A."/>
            <person name="Markow T.A."/>
        </authorList>
    </citation>
    <scope>NUCLEOTIDE SEQUENCE [LARGE SCALE GENOMIC DNA]</scope>
</reference>
<keyword evidence="1" id="KW-0812">Transmembrane</keyword>
<evidence type="ECO:0000313" key="2">
    <source>
        <dbReference type="Proteomes" id="UP000694904"/>
    </source>
</evidence>
<dbReference type="Pfam" id="PF15883">
    <property type="entry name" value="DUF4736"/>
    <property type="match status" value="1"/>
</dbReference>
<protein>
    <submittedName>
        <fullName evidence="3">Uncharacterized protein LOC108613202</fullName>
    </submittedName>
</protein>
<proteinExistence type="predicted"/>
<keyword evidence="1" id="KW-0472">Membrane</keyword>
<reference evidence="3" key="3">
    <citation type="submission" date="2025-08" db="UniProtKB">
        <authorList>
            <consortium name="RefSeq"/>
        </authorList>
    </citation>
    <scope>IDENTIFICATION</scope>
    <source>
        <tissue evidence="3">Whole organism</tissue>
    </source>
</reference>
<keyword evidence="2" id="KW-1185">Reference proteome</keyword>
<gene>
    <name evidence="3" type="primary">LOC108613202</name>
</gene>
<dbReference type="RefSeq" id="XP_017861991.1">
    <property type="nucleotide sequence ID" value="XM_018006502.1"/>
</dbReference>
<dbReference type="GeneID" id="108613202"/>
<accession>A0ABM1P455</accession>
<reference evidence="2" key="1">
    <citation type="journal article" date="1997" name="Nucleic Acids Res.">
        <title>tRNAscan-SE: a program for improved detection of transfer RNA genes in genomic sequence.</title>
        <authorList>
            <person name="Lowe T.M."/>
            <person name="Eddy S.R."/>
        </authorList>
    </citation>
    <scope>NUCLEOTIDE SEQUENCE [LARGE SCALE GENOMIC DNA]</scope>
</reference>